<sequence length="83" mass="9733">MRSFFILMYMCGLVFSAMKGKSYIIHRRWVTEVELETEEPASIGVETKVLQGYQLWGARLDTFLRSPSVLFGMVWLAFKRKLH</sequence>
<accession>A0A1X2IRC4</accession>
<comment type="caution">
    <text evidence="2">The sequence shown here is derived from an EMBL/GenBank/DDBJ whole genome shotgun (WGS) entry which is preliminary data.</text>
</comment>
<feature type="chain" id="PRO_5012394476" evidence="1">
    <location>
        <begin position="17"/>
        <end position="83"/>
    </location>
</feature>
<gene>
    <name evidence="2" type="ORF">BCR42DRAFT_406794</name>
</gene>
<evidence type="ECO:0000256" key="1">
    <source>
        <dbReference type="SAM" id="SignalP"/>
    </source>
</evidence>
<dbReference type="Proteomes" id="UP000193560">
    <property type="component" value="Unassembled WGS sequence"/>
</dbReference>
<proteinExistence type="predicted"/>
<reference evidence="2 3" key="1">
    <citation type="submission" date="2016-07" db="EMBL/GenBank/DDBJ databases">
        <title>Pervasive Adenine N6-methylation of Active Genes in Fungi.</title>
        <authorList>
            <consortium name="DOE Joint Genome Institute"/>
            <person name="Mondo S.J."/>
            <person name="Dannebaum R.O."/>
            <person name="Kuo R.C."/>
            <person name="Labutti K."/>
            <person name="Haridas S."/>
            <person name="Kuo A."/>
            <person name="Salamov A."/>
            <person name="Ahrendt S.R."/>
            <person name="Lipzen A."/>
            <person name="Sullivan W."/>
            <person name="Andreopoulos W.B."/>
            <person name="Clum A."/>
            <person name="Lindquist E."/>
            <person name="Daum C."/>
            <person name="Ramamoorthy G.K."/>
            <person name="Gryganskyi A."/>
            <person name="Culley D."/>
            <person name="Magnuson J.K."/>
            <person name="James T.Y."/>
            <person name="O'Malley M.A."/>
            <person name="Stajich J.E."/>
            <person name="Spatafora J.W."/>
            <person name="Visel A."/>
            <person name="Grigoriev I.V."/>
        </authorList>
    </citation>
    <scope>NUCLEOTIDE SEQUENCE [LARGE SCALE GENOMIC DNA]</scope>
    <source>
        <strain evidence="2 3">NRRL 1336</strain>
    </source>
</reference>
<dbReference type="AlphaFoldDB" id="A0A1X2IRC4"/>
<evidence type="ECO:0000313" key="3">
    <source>
        <dbReference type="Proteomes" id="UP000193560"/>
    </source>
</evidence>
<keyword evidence="3" id="KW-1185">Reference proteome</keyword>
<organism evidence="2 3">
    <name type="scientific">Absidia repens</name>
    <dbReference type="NCBI Taxonomy" id="90262"/>
    <lineage>
        <taxon>Eukaryota</taxon>
        <taxon>Fungi</taxon>
        <taxon>Fungi incertae sedis</taxon>
        <taxon>Mucoromycota</taxon>
        <taxon>Mucoromycotina</taxon>
        <taxon>Mucoromycetes</taxon>
        <taxon>Mucorales</taxon>
        <taxon>Cunninghamellaceae</taxon>
        <taxon>Absidia</taxon>
    </lineage>
</organism>
<keyword evidence="1" id="KW-0732">Signal</keyword>
<feature type="signal peptide" evidence="1">
    <location>
        <begin position="1"/>
        <end position="16"/>
    </location>
</feature>
<name>A0A1X2IRC4_9FUNG</name>
<evidence type="ECO:0000313" key="2">
    <source>
        <dbReference type="EMBL" id="ORZ21087.1"/>
    </source>
</evidence>
<protein>
    <submittedName>
        <fullName evidence="2">Uncharacterized protein</fullName>
    </submittedName>
</protein>
<dbReference type="EMBL" id="MCGE01000005">
    <property type="protein sequence ID" value="ORZ21087.1"/>
    <property type="molecule type" value="Genomic_DNA"/>
</dbReference>